<feature type="transmembrane region" description="Helical" evidence="1">
    <location>
        <begin position="220"/>
        <end position="237"/>
    </location>
</feature>
<feature type="transmembrane region" description="Helical" evidence="1">
    <location>
        <begin position="377"/>
        <end position="399"/>
    </location>
</feature>
<proteinExistence type="predicted"/>
<sequence length="563" mass="63543">MERKALGEGAGTGGMSSGGRKGRLVHLLVVLLLLLVALVSRLVPTEDLRLVRNQAFGLNEGWSLGYGNTVLTDRTLPADLALEPGVVYKAWRVLEEDFPEQMQLRIRSSMQSIQVLVDGEEIFSDEKPVGGLLTSPDASVWHLVSLPPDVQGKTLALVMESPVRAFSGVVNPVFYGRGDALVYDLLEGQRLGLLVSLVIFFLGLLLVLVSFFLRNMGDNRLLHLGLFAMAVSVWLLSEAKLLQLFTGNRFLLGGTSYMLVAVLPMPLLLYLREVVFNRYRRLMEGMAAVFFLDFLVNLGLQLSGKTGFFESLQLTNGMILASLVVVVFLLLVEHLRFGNPQAKRLLWHMGIFVALIVFEILQFFSRNFEATSLYSRLGIMVFLGLLAGDSVRYFNGLLLREREARFFEKLAFKDILTEGMNRAAFERDVEALAGGETPRRFRLVLLDMNHLKHINDRYGHGEGDRAITRCFRCMEETFGKEGACYRLGGDEFACILGSTDQTVYAHQLARFLEKVEREQRELPYRLEVAVGSDVYLEGEDFGKFFHRIDHMMYADKRRLKEQE</sequence>
<dbReference type="Proteomes" id="UP000461585">
    <property type="component" value="Unassembled WGS sequence"/>
</dbReference>
<dbReference type="PANTHER" id="PTHR45138:SF9">
    <property type="entry name" value="DIGUANYLATE CYCLASE DGCM-RELATED"/>
    <property type="match status" value="1"/>
</dbReference>
<dbReference type="CDD" id="cd01949">
    <property type="entry name" value="GGDEF"/>
    <property type="match status" value="1"/>
</dbReference>
<evidence type="ECO:0000256" key="1">
    <source>
        <dbReference type="SAM" id="Phobius"/>
    </source>
</evidence>
<feature type="transmembrane region" description="Helical" evidence="1">
    <location>
        <begin position="345"/>
        <end position="365"/>
    </location>
</feature>
<dbReference type="PANTHER" id="PTHR45138">
    <property type="entry name" value="REGULATORY COMPONENTS OF SENSORY TRANSDUCTION SYSTEM"/>
    <property type="match status" value="1"/>
</dbReference>
<keyword evidence="1" id="KW-1133">Transmembrane helix</keyword>
<keyword evidence="4" id="KW-1185">Reference proteome</keyword>
<protein>
    <submittedName>
        <fullName evidence="3">GGDEF domain-containing protein</fullName>
    </submittedName>
</protein>
<comment type="caution">
    <text evidence="3">The sequence shown here is derived from an EMBL/GenBank/DDBJ whole genome shotgun (WGS) entry which is preliminary data.</text>
</comment>
<evidence type="ECO:0000313" key="4">
    <source>
        <dbReference type="Proteomes" id="UP000461585"/>
    </source>
</evidence>
<dbReference type="Gene3D" id="3.30.70.270">
    <property type="match status" value="1"/>
</dbReference>
<feature type="transmembrane region" description="Helical" evidence="1">
    <location>
        <begin position="191"/>
        <end position="213"/>
    </location>
</feature>
<dbReference type="PROSITE" id="PS50887">
    <property type="entry name" value="GGDEF"/>
    <property type="match status" value="1"/>
</dbReference>
<dbReference type="RefSeq" id="WP_162370298.1">
    <property type="nucleotide sequence ID" value="NZ_JAAEEH010000016.1"/>
</dbReference>
<reference evidence="3 4" key="1">
    <citation type="submission" date="2020-01" db="EMBL/GenBank/DDBJ databases">
        <title>Anaeroalcalibacter tamaniensis gen. nov., sp. nov., moderately halophilic strictly anaerobic fermenter bacterium from mud volcano of Taman peninsula.</title>
        <authorList>
            <person name="Frolova A."/>
            <person name="Merkel A.Y."/>
            <person name="Slobodkin A.I."/>
        </authorList>
    </citation>
    <scope>NUCLEOTIDE SEQUENCE [LARGE SCALE GENOMIC DNA]</scope>
    <source>
        <strain evidence="3 4">F-3ap</strain>
    </source>
</reference>
<dbReference type="InterPro" id="IPR050469">
    <property type="entry name" value="Diguanylate_Cyclase"/>
</dbReference>
<dbReference type="GO" id="GO:0052621">
    <property type="term" value="F:diguanylate cyclase activity"/>
    <property type="evidence" value="ECO:0007669"/>
    <property type="project" value="TreeGrafter"/>
</dbReference>
<organism evidence="3 4">
    <name type="scientific">Anaerotalea alkaliphila</name>
    <dbReference type="NCBI Taxonomy" id="2662126"/>
    <lineage>
        <taxon>Bacteria</taxon>
        <taxon>Bacillati</taxon>
        <taxon>Bacillota</taxon>
        <taxon>Clostridia</taxon>
        <taxon>Eubacteriales</taxon>
        <taxon>Anaerotalea</taxon>
    </lineage>
</organism>
<dbReference type="InterPro" id="IPR000160">
    <property type="entry name" value="GGDEF_dom"/>
</dbReference>
<dbReference type="EMBL" id="JAAEEH010000016">
    <property type="protein sequence ID" value="NDL67572.1"/>
    <property type="molecule type" value="Genomic_DNA"/>
</dbReference>
<accession>A0A7X5HVS7</accession>
<keyword evidence="1" id="KW-0812">Transmembrane</keyword>
<evidence type="ECO:0000259" key="2">
    <source>
        <dbReference type="PROSITE" id="PS50887"/>
    </source>
</evidence>
<evidence type="ECO:0000313" key="3">
    <source>
        <dbReference type="EMBL" id="NDL67572.1"/>
    </source>
</evidence>
<dbReference type="SMART" id="SM00267">
    <property type="entry name" value="GGDEF"/>
    <property type="match status" value="1"/>
</dbReference>
<gene>
    <name evidence="3" type="ORF">GXN74_07415</name>
</gene>
<feature type="transmembrane region" description="Helical" evidence="1">
    <location>
        <begin position="249"/>
        <end position="270"/>
    </location>
</feature>
<keyword evidence="1" id="KW-0472">Membrane</keyword>
<feature type="transmembrane region" description="Helical" evidence="1">
    <location>
        <begin position="282"/>
        <end position="302"/>
    </location>
</feature>
<feature type="transmembrane region" description="Helical" evidence="1">
    <location>
        <begin position="314"/>
        <end position="333"/>
    </location>
</feature>
<dbReference type="Pfam" id="PF00990">
    <property type="entry name" value="GGDEF"/>
    <property type="match status" value="1"/>
</dbReference>
<feature type="domain" description="GGDEF" evidence="2">
    <location>
        <begin position="439"/>
        <end position="563"/>
    </location>
</feature>
<dbReference type="AlphaFoldDB" id="A0A7X5HVS7"/>
<feature type="transmembrane region" description="Helical" evidence="1">
    <location>
        <begin position="24"/>
        <end position="43"/>
    </location>
</feature>
<dbReference type="NCBIfam" id="TIGR00254">
    <property type="entry name" value="GGDEF"/>
    <property type="match status" value="1"/>
</dbReference>
<dbReference type="SUPFAM" id="SSF55073">
    <property type="entry name" value="Nucleotide cyclase"/>
    <property type="match status" value="1"/>
</dbReference>
<dbReference type="InterPro" id="IPR029787">
    <property type="entry name" value="Nucleotide_cyclase"/>
</dbReference>
<name>A0A7X5HVS7_9FIRM</name>
<dbReference type="InterPro" id="IPR043128">
    <property type="entry name" value="Rev_trsase/Diguanyl_cyclase"/>
</dbReference>